<feature type="transmembrane region" description="Helical" evidence="6">
    <location>
        <begin position="61"/>
        <end position="88"/>
    </location>
</feature>
<keyword evidence="3 6" id="KW-0812">Transmembrane</keyword>
<keyword evidence="2" id="KW-1003">Cell membrane</keyword>
<dbReference type="PANTHER" id="PTHR30287">
    <property type="entry name" value="MEMBRANE COMPONENT OF PREDICTED ABC SUPERFAMILY METABOLITE UPTAKE TRANSPORTER"/>
    <property type="match status" value="1"/>
</dbReference>
<accession>A0A937UN93</accession>
<comment type="subcellular location">
    <subcellularLocation>
        <location evidence="1">Cell membrane</location>
        <topology evidence="1">Multi-pass membrane protein</topology>
    </subcellularLocation>
</comment>
<dbReference type="Proteomes" id="UP000604475">
    <property type="component" value="Unassembled WGS sequence"/>
</dbReference>
<feature type="domain" description="ABC3 transporter permease C-terminal" evidence="7">
    <location>
        <begin position="72"/>
        <end position="184"/>
    </location>
</feature>
<dbReference type="GO" id="GO:0005886">
    <property type="term" value="C:plasma membrane"/>
    <property type="evidence" value="ECO:0007669"/>
    <property type="project" value="UniProtKB-SubCell"/>
</dbReference>
<gene>
    <name evidence="8" type="ORF">I7412_11115</name>
</gene>
<dbReference type="InterPro" id="IPR038766">
    <property type="entry name" value="Membrane_comp_ABC_pdt"/>
</dbReference>
<dbReference type="Pfam" id="PF02687">
    <property type="entry name" value="FtsX"/>
    <property type="match status" value="2"/>
</dbReference>
<evidence type="ECO:0000256" key="1">
    <source>
        <dbReference type="ARBA" id="ARBA00004651"/>
    </source>
</evidence>
<evidence type="ECO:0000256" key="4">
    <source>
        <dbReference type="ARBA" id="ARBA00022989"/>
    </source>
</evidence>
<name>A0A937UN93_9ACTN</name>
<feature type="transmembrane region" description="Helical" evidence="6">
    <location>
        <begin position="202"/>
        <end position="227"/>
    </location>
</feature>
<sequence>MTGMTGLALRSLRHRLTASVATFLAVLFGTVLIGAFATLAETAFAIDGVTAEQEADQETLTIMGIVVGSWGTVIVLFAVASTVGITAARRAGEIGLLRTIGATPRQARRLICREALAVAVCGALIGAVLAAGVGWLLLDLLRGELVASSVEFRGGPASVGAAAALVTLTSAVAAAIAARRATRGPASLTLRESEAETGRMRWYRVAVALLLIGYGVGLGAVTIFVMADSDDPYAAMQTSGSSSILVGVGFAMLAPALLRWVSAPAARLLARVGGRGAGYLAAYNTSRRAHRLASVLAPVIVLTSGAIGTLMLVSIDSRTLAGTGDYEETVNLLNNVVVGMVSLFAAIMVVNAFAAGTADRRAELRRLWLLGGTPAQIRRSLAVEAGIVAAVGLVVGTLGSLATIVPFSIARDEGVVPDAQLWIPAVIAVAVVLLVLTAARVAARATIRVAVQEVR</sequence>
<proteinExistence type="predicted"/>
<reference evidence="8" key="1">
    <citation type="submission" date="2020-12" db="EMBL/GenBank/DDBJ databases">
        <title>Genomic characterization of non-nitrogen-fixing Frankia strains.</title>
        <authorList>
            <person name="Carlos-Shanley C."/>
            <person name="Guerra T."/>
            <person name="Hahn D."/>
        </authorList>
    </citation>
    <scope>NUCLEOTIDE SEQUENCE</scope>
    <source>
        <strain evidence="8">CN6</strain>
    </source>
</reference>
<evidence type="ECO:0000313" key="9">
    <source>
        <dbReference type="Proteomes" id="UP000604475"/>
    </source>
</evidence>
<dbReference type="AlphaFoldDB" id="A0A937UN93"/>
<feature type="transmembrane region" description="Helical" evidence="6">
    <location>
        <begin position="239"/>
        <end position="261"/>
    </location>
</feature>
<feature type="transmembrane region" description="Helical" evidence="6">
    <location>
        <begin position="115"/>
        <end position="138"/>
    </location>
</feature>
<keyword evidence="4 6" id="KW-1133">Transmembrane helix</keyword>
<organism evidence="8 9">
    <name type="scientific">Frankia nepalensis</name>
    <dbReference type="NCBI Taxonomy" id="1836974"/>
    <lineage>
        <taxon>Bacteria</taxon>
        <taxon>Bacillati</taxon>
        <taxon>Actinomycetota</taxon>
        <taxon>Actinomycetes</taxon>
        <taxon>Frankiales</taxon>
        <taxon>Frankiaceae</taxon>
        <taxon>Frankia</taxon>
    </lineage>
</organism>
<evidence type="ECO:0000313" key="8">
    <source>
        <dbReference type="EMBL" id="MBL7627707.1"/>
    </source>
</evidence>
<feature type="transmembrane region" description="Helical" evidence="6">
    <location>
        <begin position="158"/>
        <end position="181"/>
    </location>
</feature>
<evidence type="ECO:0000256" key="3">
    <source>
        <dbReference type="ARBA" id="ARBA00022692"/>
    </source>
</evidence>
<dbReference type="EMBL" id="JAEACQ010000163">
    <property type="protein sequence ID" value="MBL7627707.1"/>
    <property type="molecule type" value="Genomic_DNA"/>
</dbReference>
<feature type="transmembrane region" description="Helical" evidence="6">
    <location>
        <begin position="387"/>
        <end position="409"/>
    </location>
</feature>
<keyword evidence="5 6" id="KW-0472">Membrane</keyword>
<evidence type="ECO:0000256" key="5">
    <source>
        <dbReference type="ARBA" id="ARBA00023136"/>
    </source>
</evidence>
<keyword evidence="9" id="KW-1185">Reference proteome</keyword>
<dbReference type="InterPro" id="IPR003838">
    <property type="entry name" value="ABC3_permease_C"/>
</dbReference>
<evidence type="ECO:0000256" key="6">
    <source>
        <dbReference type="SAM" id="Phobius"/>
    </source>
</evidence>
<feature type="transmembrane region" description="Helical" evidence="6">
    <location>
        <begin position="421"/>
        <end position="443"/>
    </location>
</feature>
<feature type="domain" description="ABC3 transporter permease C-terminal" evidence="7">
    <location>
        <begin position="336"/>
        <end position="443"/>
    </location>
</feature>
<comment type="caution">
    <text evidence="8">The sequence shown here is derived from an EMBL/GenBank/DDBJ whole genome shotgun (WGS) entry which is preliminary data.</text>
</comment>
<evidence type="ECO:0000259" key="7">
    <source>
        <dbReference type="Pfam" id="PF02687"/>
    </source>
</evidence>
<evidence type="ECO:0000256" key="2">
    <source>
        <dbReference type="ARBA" id="ARBA00022475"/>
    </source>
</evidence>
<feature type="transmembrane region" description="Helical" evidence="6">
    <location>
        <begin position="335"/>
        <end position="356"/>
    </location>
</feature>
<protein>
    <submittedName>
        <fullName evidence="8">FtsX-like permease family protein</fullName>
    </submittedName>
</protein>
<dbReference type="PANTHER" id="PTHR30287:SF2">
    <property type="entry name" value="BLL1001 PROTEIN"/>
    <property type="match status" value="1"/>
</dbReference>
<feature type="transmembrane region" description="Helical" evidence="6">
    <location>
        <begin position="295"/>
        <end position="315"/>
    </location>
</feature>